<evidence type="ECO:0000313" key="2">
    <source>
        <dbReference type="Proteomes" id="UP000242231"/>
    </source>
</evidence>
<reference evidence="2" key="1">
    <citation type="submission" date="2016-11" db="EMBL/GenBank/DDBJ databases">
        <authorList>
            <person name="Sisinthy S."/>
            <person name="Ara S."/>
            <person name="Gundlapally S.R."/>
        </authorList>
    </citation>
    <scope>NUCLEOTIDE SEQUENCE [LARGE SCALE GENOMIC DNA]</scope>
    <source>
        <strain evidence="2">V1-41</strain>
    </source>
</reference>
<dbReference type="SFLD" id="SFLDS00003">
    <property type="entry name" value="Haloacid_Dehalogenase"/>
    <property type="match status" value="1"/>
</dbReference>
<sequence length="230" mass="25532">MHYQWILFDADETLFHFDAFAGLTQMFATFGVNFSAQDYHQYQTLSAPLWVDYQNGDISAEQLQHRRFQHWADRLAVTTQRLNSDFLAAMADICTLLPGARELIQSLQGKAKLGIITNGFTAMQHTRLERAGWQSAFSTLVISEQVGIAKPDAGIFEHAFEQMGHPPKEQILMVGDNPHSDILGGLNAGIDTCWLNSAGRATPAGITPHFEVSSLSQLQQLLLGSVELSR</sequence>
<dbReference type="NCBIfam" id="TIGR01509">
    <property type="entry name" value="HAD-SF-IA-v3"/>
    <property type="match status" value="1"/>
</dbReference>
<dbReference type="OrthoDB" id="148966at2"/>
<dbReference type="AlphaFoldDB" id="A0A2P5TL59"/>
<dbReference type="CDD" id="cd04305">
    <property type="entry name" value="HAD_Neu5Ac-Pase_like"/>
    <property type="match status" value="1"/>
</dbReference>
<dbReference type="Pfam" id="PF00702">
    <property type="entry name" value="Hydrolase"/>
    <property type="match status" value="1"/>
</dbReference>
<dbReference type="PRINTS" id="PR00413">
    <property type="entry name" value="HADHALOGNASE"/>
</dbReference>
<protein>
    <submittedName>
        <fullName evidence="1">Noncanonical pyrimidine nucleotidase, YjjG family</fullName>
    </submittedName>
</protein>
<dbReference type="RefSeq" id="WP_104486702.1">
    <property type="nucleotide sequence ID" value="NZ_BMYB01000008.1"/>
</dbReference>
<dbReference type="NCBIfam" id="TIGR02254">
    <property type="entry name" value="YjjG_YfnB"/>
    <property type="match status" value="1"/>
</dbReference>
<dbReference type="EMBL" id="MPZM01000021">
    <property type="protein sequence ID" value="PPL16013.1"/>
    <property type="molecule type" value="Genomic_DNA"/>
</dbReference>
<keyword evidence="2" id="KW-1185">Reference proteome</keyword>
<gene>
    <name evidence="1" type="ORF">UN63_10425</name>
</gene>
<dbReference type="SUPFAM" id="SSF56784">
    <property type="entry name" value="HAD-like"/>
    <property type="match status" value="1"/>
</dbReference>
<dbReference type="SFLD" id="SFLDG01135">
    <property type="entry name" value="C1.5.6:_HAD__Beta-PGM__Phospha"/>
    <property type="match status" value="1"/>
</dbReference>
<dbReference type="PANTHER" id="PTHR47478">
    <property type="match status" value="1"/>
</dbReference>
<dbReference type="NCBIfam" id="NF006976">
    <property type="entry name" value="PRK09449.1"/>
    <property type="match status" value="1"/>
</dbReference>
<dbReference type="InterPro" id="IPR023214">
    <property type="entry name" value="HAD_sf"/>
</dbReference>
<dbReference type="Proteomes" id="UP000242231">
    <property type="component" value="Unassembled WGS sequence"/>
</dbReference>
<dbReference type="PANTHER" id="PTHR47478:SF1">
    <property type="entry name" value="PYRIMIDINE 5'-NUCLEOTIDASE YJJG"/>
    <property type="match status" value="1"/>
</dbReference>
<dbReference type="InterPro" id="IPR036412">
    <property type="entry name" value="HAD-like_sf"/>
</dbReference>
<dbReference type="InterPro" id="IPR052550">
    <property type="entry name" value="Pyrimidine_5'-ntase_YjjG"/>
</dbReference>
<dbReference type="Gene3D" id="1.10.150.240">
    <property type="entry name" value="Putative phosphatase, domain 2"/>
    <property type="match status" value="1"/>
</dbReference>
<dbReference type="Gene3D" id="3.40.50.1000">
    <property type="entry name" value="HAD superfamily/HAD-like"/>
    <property type="match status" value="1"/>
</dbReference>
<dbReference type="InterPro" id="IPR006439">
    <property type="entry name" value="HAD-SF_hydro_IA"/>
</dbReference>
<dbReference type="NCBIfam" id="TIGR01549">
    <property type="entry name" value="HAD-SF-IA-v1"/>
    <property type="match status" value="1"/>
</dbReference>
<comment type="caution">
    <text evidence="1">The sequence shown here is derived from an EMBL/GenBank/DDBJ whole genome shotgun (WGS) entry which is preliminary data.</text>
</comment>
<evidence type="ECO:0000313" key="1">
    <source>
        <dbReference type="EMBL" id="PPL16013.1"/>
    </source>
</evidence>
<dbReference type="SFLD" id="SFLDG01129">
    <property type="entry name" value="C1.5:_HAD__Beta-PGM__Phosphata"/>
    <property type="match status" value="1"/>
</dbReference>
<dbReference type="GO" id="GO:0008253">
    <property type="term" value="F:5'-nucleotidase activity"/>
    <property type="evidence" value="ECO:0007669"/>
    <property type="project" value="InterPro"/>
</dbReference>
<organism evidence="1 2">
    <name type="scientific">Oceanisphaera arctica</name>
    <dbReference type="NCBI Taxonomy" id="641510"/>
    <lineage>
        <taxon>Bacteria</taxon>
        <taxon>Pseudomonadati</taxon>
        <taxon>Pseudomonadota</taxon>
        <taxon>Gammaproteobacteria</taxon>
        <taxon>Aeromonadales</taxon>
        <taxon>Aeromonadaceae</taxon>
        <taxon>Oceanisphaera</taxon>
    </lineage>
</organism>
<dbReference type="InterPro" id="IPR023198">
    <property type="entry name" value="PGP-like_dom2"/>
</dbReference>
<dbReference type="InterPro" id="IPR011951">
    <property type="entry name" value="HAD-SF_hydro_IA_YjjG/PynA"/>
</dbReference>
<accession>A0A2P5TL59</accession>
<proteinExistence type="predicted"/>
<name>A0A2P5TL59_9GAMM</name>